<dbReference type="WBParaSite" id="nRc.2.0.1.t11071-RA">
    <property type="protein sequence ID" value="nRc.2.0.1.t11071-RA"/>
    <property type="gene ID" value="nRc.2.0.1.g11071"/>
</dbReference>
<organism evidence="1 2">
    <name type="scientific">Romanomermis culicivorax</name>
    <name type="common">Nematode worm</name>
    <dbReference type="NCBI Taxonomy" id="13658"/>
    <lineage>
        <taxon>Eukaryota</taxon>
        <taxon>Metazoa</taxon>
        <taxon>Ecdysozoa</taxon>
        <taxon>Nematoda</taxon>
        <taxon>Enoplea</taxon>
        <taxon>Dorylaimia</taxon>
        <taxon>Mermithida</taxon>
        <taxon>Mermithoidea</taxon>
        <taxon>Mermithidae</taxon>
        <taxon>Romanomermis</taxon>
    </lineage>
</organism>
<accession>A0A915ICX3</accession>
<proteinExistence type="predicted"/>
<name>A0A915ICX3_ROMCU</name>
<evidence type="ECO:0000313" key="2">
    <source>
        <dbReference type="WBParaSite" id="nRc.2.0.1.t11071-RA"/>
    </source>
</evidence>
<dbReference type="Proteomes" id="UP000887565">
    <property type="component" value="Unplaced"/>
</dbReference>
<keyword evidence="1" id="KW-1185">Reference proteome</keyword>
<evidence type="ECO:0000313" key="1">
    <source>
        <dbReference type="Proteomes" id="UP000887565"/>
    </source>
</evidence>
<dbReference type="AlphaFoldDB" id="A0A915ICX3"/>
<protein>
    <submittedName>
        <fullName evidence="2">Uncharacterized protein</fullName>
    </submittedName>
</protein>
<reference evidence="2" key="1">
    <citation type="submission" date="2022-11" db="UniProtKB">
        <authorList>
            <consortium name="WormBaseParasite"/>
        </authorList>
    </citation>
    <scope>IDENTIFICATION</scope>
</reference>
<sequence length="202" mass="23731">MSVIRRRSSLPDRLSRSSDRIDERVNFADCVNFFASTELRSAIKPIQSKAFEPKLQKAGKIKNVDAFFDRYFIVVSDTIFTQKVEFNYPPVQEQETHNLQIERKNRATYVQVRLLLSINFIMKFDMFATQRATTNSICRFTFFFFIASPKCQLEKNGLNIRRIQLNVQKPIKIELKRISKEIDANPTKHLEFSTQKIIEINQ</sequence>